<evidence type="ECO:0000256" key="4">
    <source>
        <dbReference type="ARBA" id="ARBA00022692"/>
    </source>
</evidence>
<accession>A0ABT7IPF8</accession>
<name>A0ABT7IPF8_9BURK</name>
<keyword evidence="12" id="KW-1185">Reference proteome</keyword>
<keyword evidence="4 9" id="KW-0812">Transmembrane</keyword>
<dbReference type="SUPFAM" id="SSF53649">
    <property type="entry name" value="Alkaline phosphatase-like"/>
    <property type="match status" value="1"/>
</dbReference>
<organism evidence="11 12">
    <name type="scientific">Mesosutterella faecium</name>
    <dbReference type="NCBI Taxonomy" id="2925194"/>
    <lineage>
        <taxon>Bacteria</taxon>
        <taxon>Pseudomonadati</taxon>
        <taxon>Pseudomonadota</taxon>
        <taxon>Betaproteobacteria</taxon>
        <taxon>Burkholderiales</taxon>
        <taxon>Sutterellaceae</taxon>
        <taxon>Mesosutterella</taxon>
    </lineage>
</organism>
<dbReference type="Proteomes" id="UP001165481">
    <property type="component" value="Unassembled WGS sequence"/>
</dbReference>
<feature type="transmembrane region" description="Helical" evidence="9">
    <location>
        <begin position="35"/>
        <end position="53"/>
    </location>
</feature>
<dbReference type="EMBL" id="JAKZJU020000001">
    <property type="protein sequence ID" value="MDL2060262.1"/>
    <property type="molecule type" value="Genomic_DNA"/>
</dbReference>
<evidence type="ECO:0000256" key="8">
    <source>
        <dbReference type="SAM" id="MobiDB-lite"/>
    </source>
</evidence>
<dbReference type="InterPro" id="IPR017850">
    <property type="entry name" value="Alkaline_phosphatase_core_sf"/>
</dbReference>
<evidence type="ECO:0000256" key="2">
    <source>
        <dbReference type="ARBA" id="ARBA00022475"/>
    </source>
</evidence>
<evidence type="ECO:0000256" key="1">
    <source>
        <dbReference type="ARBA" id="ARBA00004651"/>
    </source>
</evidence>
<evidence type="ECO:0000313" key="12">
    <source>
        <dbReference type="Proteomes" id="UP001165481"/>
    </source>
</evidence>
<evidence type="ECO:0000256" key="3">
    <source>
        <dbReference type="ARBA" id="ARBA00022679"/>
    </source>
</evidence>
<dbReference type="GO" id="GO:0016740">
    <property type="term" value="F:transferase activity"/>
    <property type="evidence" value="ECO:0007669"/>
    <property type="project" value="UniProtKB-KW"/>
</dbReference>
<evidence type="ECO:0000256" key="5">
    <source>
        <dbReference type="ARBA" id="ARBA00022989"/>
    </source>
</evidence>
<dbReference type="InterPro" id="IPR040423">
    <property type="entry name" value="PEA_transferase"/>
</dbReference>
<dbReference type="InterPro" id="IPR000917">
    <property type="entry name" value="Sulfatase_N"/>
</dbReference>
<comment type="similarity">
    <text evidence="7">Belongs to the phosphoethanolamine transferase family.</text>
</comment>
<dbReference type="Pfam" id="PF00884">
    <property type="entry name" value="Sulfatase"/>
    <property type="match status" value="1"/>
</dbReference>
<evidence type="ECO:0000259" key="10">
    <source>
        <dbReference type="Pfam" id="PF00884"/>
    </source>
</evidence>
<sequence>MKLNPELLLPAARALLVFAFGAALCWLLLKGAAYPVSAPEVLAFAAFLFVAARSPAVLRVLTALVLAAYCLYFPVGLRYGIVSEGQIAAAFATDAREASEFFGTFGALDFASPALLATGLALFYLFARRVRLFQSRKLFALALVLTAAASFETKAFHPLTHAVKLTNRVVAERANLKHMDWTPAWKVLSARPAYKNYVLVVGESERRDYMNAYGYPEDDTPFMSKAPGIVYEGFTAEGDGTIESLTRTLTLPDPKTLQPRYEYNLVDLARAAGFATAWFSNQGYVSRFDTPLTAIGERSERSRWLKFGRDASRNYFDYELLPLAEAELERDDPRPKLIVLHLIGSHEDTCERVSDRLPRVSRVKDPAWKTPGCYLDTIRQTDAVLERLRDLLAKKGEPWSLLYFSDHGLTLVRQRGVMRFLHSPVSRQQRDIPLFLTSSDAKEHRTIRGLRYGSSFLEGFMEWTGVSTRGIPRPRSLFLAPPDAPRAEDEKLRASRPDDPPADIQSH</sequence>
<evidence type="ECO:0000313" key="11">
    <source>
        <dbReference type="EMBL" id="MDL2060262.1"/>
    </source>
</evidence>
<protein>
    <submittedName>
        <fullName evidence="11">Phosphoethanolamine transferase</fullName>
    </submittedName>
</protein>
<feature type="domain" description="Sulfatase N-terminal" evidence="10">
    <location>
        <begin position="195"/>
        <end position="466"/>
    </location>
</feature>
<dbReference type="PANTHER" id="PTHR30443:SF4">
    <property type="entry name" value="PHOSPHOETHANOLAMINE TRANSFERASE OPGE-RELATED"/>
    <property type="match status" value="1"/>
</dbReference>
<dbReference type="CDD" id="cd16017">
    <property type="entry name" value="LptA"/>
    <property type="match status" value="1"/>
</dbReference>
<gene>
    <name evidence="11" type="ORF">MUN46_009975</name>
</gene>
<dbReference type="Gene3D" id="3.40.720.10">
    <property type="entry name" value="Alkaline Phosphatase, subunit A"/>
    <property type="match status" value="1"/>
</dbReference>
<evidence type="ECO:0000256" key="7">
    <source>
        <dbReference type="ARBA" id="ARBA00038481"/>
    </source>
</evidence>
<proteinExistence type="inferred from homology"/>
<keyword evidence="5 9" id="KW-1133">Transmembrane helix</keyword>
<keyword evidence="3 11" id="KW-0808">Transferase</keyword>
<evidence type="ECO:0000256" key="6">
    <source>
        <dbReference type="ARBA" id="ARBA00023136"/>
    </source>
</evidence>
<dbReference type="InterPro" id="IPR058130">
    <property type="entry name" value="PEA_transf_C"/>
</dbReference>
<feature type="compositionally biased region" description="Basic and acidic residues" evidence="8">
    <location>
        <begin position="485"/>
        <end position="499"/>
    </location>
</feature>
<dbReference type="PANTHER" id="PTHR30443">
    <property type="entry name" value="INNER MEMBRANE PROTEIN"/>
    <property type="match status" value="1"/>
</dbReference>
<reference evidence="11" key="1">
    <citation type="submission" date="2023-03" db="EMBL/GenBank/DDBJ databases">
        <title>Mesosutterella sp. nov. isolated from porcine feces.</title>
        <authorList>
            <person name="Yu S."/>
        </authorList>
    </citation>
    <scope>NUCLEOTIDE SEQUENCE</scope>
    <source>
        <strain evidence="11">AGMB02718</strain>
    </source>
</reference>
<keyword evidence="6 9" id="KW-0472">Membrane</keyword>
<dbReference type="RefSeq" id="WP_243376730.1">
    <property type="nucleotide sequence ID" value="NZ_JAKZJU020000001.1"/>
</dbReference>
<feature type="transmembrane region" description="Helical" evidence="9">
    <location>
        <begin position="138"/>
        <end position="157"/>
    </location>
</feature>
<comment type="subcellular location">
    <subcellularLocation>
        <location evidence="1">Cell membrane</location>
        <topology evidence="1">Multi-pass membrane protein</topology>
    </subcellularLocation>
</comment>
<feature type="region of interest" description="Disordered" evidence="8">
    <location>
        <begin position="474"/>
        <end position="507"/>
    </location>
</feature>
<feature type="transmembrane region" description="Helical" evidence="9">
    <location>
        <begin position="101"/>
        <end position="126"/>
    </location>
</feature>
<feature type="transmembrane region" description="Helical" evidence="9">
    <location>
        <begin position="60"/>
        <end position="81"/>
    </location>
</feature>
<feature type="transmembrane region" description="Helical" evidence="9">
    <location>
        <begin position="7"/>
        <end position="29"/>
    </location>
</feature>
<keyword evidence="2" id="KW-1003">Cell membrane</keyword>
<evidence type="ECO:0000256" key="9">
    <source>
        <dbReference type="SAM" id="Phobius"/>
    </source>
</evidence>
<comment type="caution">
    <text evidence="11">The sequence shown here is derived from an EMBL/GenBank/DDBJ whole genome shotgun (WGS) entry which is preliminary data.</text>
</comment>